<evidence type="ECO:0000256" key="5">
    <source>
        <dbReference type="ARBA" id="ARBA00022729"/>
    </source>
</evidence>
<comment type="subcellular location">
    <subcellularLocation>
        <location evidence="1 9">Cell membrane</location>
        <topology evidence="1 9">Lipid-anchor</topology>
        <topology evidence="1 9">GPI-anchor</topology>
    </subcellularLocation>
</comment>
<dbReference type="SUPFAM" id="SSF51445">
    <property type="entry name" value="(Trans)glycosidases"/>
    <property type="match status" value="1"/>
</dbReference>
<gene>
    <name evidence="11" type="ORF">EJ05DRAFT_442902</name>
</gene>
<evidence type="ECO:0000313" key="11">
    <source>
        <dbReference type="EMBL" id="KAF2754903.1"/>
    </source>
</evidence>
<dbReference type="GO" id="GO:0098552">
    <property type="term" value="C:side of membrane"/>
    <property type="evidence" value="ECO:0007669"/>
    <property type="project" value="UniProtKB-KW"/>
</dbReference>
<keyword evidence="7" id="KW-0325">Glycoprotein</keyword>
<feature type="compositionally biased region" description="Polar residues" evidence="10">
    <location>
        <begin position="416"/>
        <end position="433"/>
    </location>
</feature>
<keyword evidence="8 9" id="KW-0449">Lipoprotein</keyword>
<dbReference type="AlphaFoldDB" id="A0A6A6VXF0"/>
<feature type="region of interest" description="Disordered" evidence="10">
    <location>
        <begin position="332"/>
        <end position="359"/>
    </location>
</feature>
<evidence type="ECO:0000256" key="1">
    <source>
        <dbReference type="ARBA" id="ARBA00004609"/>
    </source>
</evidence>
<comment type="similarity">
    <text evidence="2 9">Belongs to the glycosyl hydrolase 72 family.</text>
</comment>
<dbReference type="GO" id="GO:0042124">
    <property type="term" value="F:1,3-beta-glucanosyltransferase activity"/>
    <property type="evidence" value="ECO:0007669"/>
    <property type="project" value="TreeGrafter"/>
</dbReference>
<dbReference type="InterPro" id="IPR004886">
    <property type="entry name" value="Glucanosyltransferase"/>
</dbReference>
<keyword evidence="3 9" id="KW-0336">GPI-anchor</keyword>
<comment type="function">
    <text evidence="9">Splits internally a 1,3-beta-glucan molecule and transfers the newly generated reducing end (the donor) to the non-reducing end of another 1,3-beta-glucan molecule (the acceptor) forming a 1,3-beta linkage, resulting in the elongation of 1,3-beta-glucan chains in the cell wall.</text>
</comment>
<evidence type="ECO:0000256" key="9">
    <source>
        <dbReference type="RuleBase" id="RU361209"/>
    </source>
</evidence>
<evidence type="ECO:0000256" key="7">
    <source>
        <dbReference type="ARBA" id="ARBA00023180"/>
    </source>
</evidence>
<dbReference type="RefSeq" id="XP_033597354.1">
    <property type="nucleotide sequence ID" value="XM_033742058.1"/>
</dbReference>
<proteinExistence type="inferred from homology"/>
<protein>
    <recommendedName>
        <fullName evidence="9">1,3-beta-glucanosyltransferase</fullName>
        <ecNumber evidence="9">2.4.1.-</ecNumber>
    </recommendedName>
</protein>
<name>A0A6A6VXF0_9PEZI</name>
<dbReference type="GO" id="GO:0005886">
    <property type="term" value="C:plasma membrane"/>
    <property type="evidence" value="ECO:0007669"/>
    <property type="project" value="UniProtKB-SubCell"/>
</dbReference>
<keyword evidence="5 9" id="KW-0732">Signal</keyword>
<evidence type="ECO:0000256" key="8">
    <source>
        <dbReference type="ARBA" id="ARBA00023288"/>
    </source>
</evidence>
<dbReference type="GO" id="GO:0031505">
    <property type="term" value="P:fungal-type cell wall organization"/>
    <property type="evidence" value="ECO:0007669"/>
    <property type="project" value="TreeGrafter"/>
</dbReference>
<evidence type="ECO:0000256" key="10">
    <source>
        <dbReference type="SAM" id="MobiDB-lite"/>
    </source>
</evidence>
<feature type="signal peptide" evidence="9">
    <location>
        <begin position="1"/>
        <end position="16"/>
    </location>
</feature>
<dbReference type="OrthoDB" id="421038at2759"/>
<dbReference type="EMBL" id="ML996579">
    <property type="protein sequence ID" value="KAF2754903.1"/>
    <property type="molecule type" value="Genomic_DNA"/>
</dbReference>
<evidence type="ECO:0000313" key="12">
    <source>
        <dbReference type="Proteomes" id="UP000799437"/>
    </source>
</evidence>
<dbReference type="PANTHER" id="PTHR31468">
    <property type="entry name" value="1,3-BETA-GLUCANOSYLTRANSFERASE GAS1"/>
    <property type="match status" value="1"/>
</dbReference>
<evidence type="ECO:0000256" key="2">
    <source>
        <dbReference type="ARBA" id="ARBA00007528"/>
    </source>
</evidence>
<evidence type="ECO:0000256" key="6">
    <source>
        <dbReference type="ARBA" id="ARBA00023136"/>
    </source>
</evidence>
<accession>A0A6A6VXF0</accession>
<dbReference type="GO" id="GO:0071970">
    <property type="term" value="P:fungal-type cell wall (1-&gt;3)-beta-D-glucan biosynthetic process"/>
    <property type="evidence" value="ECO:0007669"/>
    <property type="project" value="TreeGrafter"/>
</dbReference>
<dbReference type="EC" id="2.4.1.-" evidence="9"/>
<dbReference type="PANTHER" id="PTHR31468:SF5">
    <property type="entry name" value="1,3-BETA-GLUCANOSYLTRANSFERASE GAS5"/>
    <property type="match status" value="1"/>
</dbReference>
<dbReference type="Pfam" id="PF03198">
    <property type="entry name" value="Glyco_hydro_72"/>
    <property type="match status" value="1"/>
</dbReference>
<feature type="region of interest" description="Disordered" evidence="10">
    <location>
        <begin position="376"/>
        <end position="437"/>
    </location>
</feature>
<dbReference type="GeneID" id="54483112"/>
<feature type="compositionally biased region" description="Polar residues" evidence="10">
    <location>
        <begin position="345"/>
        <end position="356"/>
    </location>
</feature>
<dbReference type="InterPro" id="IPR017853">
    <property type="entry name" value="GH"/>
</dbReference>
<evidence type="ECO:0000256" key="4">
    <source>
        <dbReference type="ARBA" id="ARBA00022679"/>
    </source>
</evidence>
<dbReference type="Gene3D" id="3.20.20.80">
    <property type="entry name" value="Glycosidases"/>
    <property type="match status" value="1"/>
</dbReference>
<keyword evidence="12" id="KW-1185">Reference proteome</keyword>
<organism evidence="11 12">
    <name type="scientific">Pseudovirgaria hyperparasitica</name>
    <dbReference type="NCBI Taxonomy" id="470096"/>
    <lineage>
        <taxon>Eukaryota</taxon>
        <taxon>Fungi</taxon>
        <taxon>Dikarya</taxon>
        <taxon>Ascomycota</taxon>
        <taxon>Pezizomycotina</taxon>
        <taxon>Dothideomycetes</taxon>
        <taxon>Dothideomycetes incertae sedis</taxon>
        <taxon>Acrospermales</taxon>
        <taxon>Acrospermaceae</taxon>
        <taxon>Pseudovirgaria</taxon>
    </lineage>
</organism>
<reference evidence="11" key="1">
    <citation type="journal article" date="2020" name="Stud. Mycol.">
        <title>101 Dothideomycetes genomes: a test case for predicting lifestyles and emergence of pathogens.</title>
        <authorList>
            <person name="Haridas S."/>
            <person name="Albert R."/>
            <person name="Binder M."/>
            <person name="Bloem J."/>
            <person name="Labutti K."/>
            <person name="Salamov A."/>
            <person name="Andreopoulos B."/>
            <person name="Baker S."/>
            <person name="Barry K."/>
            <person name="Bills G."/>
            <person name="Bluhm B."/>
            <person name="Cannon C."/>
            <person name="Castanera R."/>
            <person name="Culley D."/>
            <person name="Daum C."/>
            <person name="Ezra D."/>
            <person name="Gonzalez J."/>
            <person name="Henrissat B."/>
            <person name="Kuo A."/>
            <person name="Liang C."/>
            <person name="Lipzen A."/>
            <person name="Lutzoni F."/>
            <person name="Magnuson J."/>
            <person name="Mondo S."/>
            <person name="Nolan M."/>
            <person name="Ohm R."/>
            <person name="Pangilinan J."/>
            <person name="Park H.-J."/>
            <person name="Ramirez L."/>
            <person name="Alfaro M."/>
            <person name="Sun H."/>
            <person name="Tritt A."/>
            <person name="Yoshinaga Y."/>
            <person name="Zwiers L.-H."/>
            <person name="Turgeon B."/>
            <person name="Goodwin S."/>
            <person name="Spatafora J."/>
            <person name="Crous P."/>
            <person name="Grigoriev I."/>
        </authorList>
    </citation>
    <scope>NUCLEOTIDE SEQUENCE</scope>
    <source>
        <strain evidence="11">CBS 121739</strain>
    </source>
</reference>
<dbReference type="Proteomes" id="UP000799437">
    <property type="component" value="Unassembled WGS sequence"/>
</dbReference>
<keyword evidence="4 9" id="KW-0808">Transferase</keyword>
<keyword evidence="6 9" id="KW-0472">Membrane</keyword>
<sequence>MKAFALAAALLGAAVASPTGTVKSVTRRQDGSLPIVTTKGNAFFAGQERFYLRGVAYQPGGAADVADPLLNTEQLKHDIELFKQLSINTIRIYSVDNSKPHDEAMKMLEDAGIYLALDVNTPGFSLNRQDKESLHLSYNERYLQSVFATIDEFQKYNNLLLMISGNEIINEKNNTIAAPYIKAVIRDMKNYIAEHEYRPIPVGYAAADVAENVDLQLKYFDCGPDHQRGDFFALNDYSWCDPSSMQISGWDKKVERYKDYGAPIIMAEYGCNTNKREWQEVKALFSTQMSSVYSGGMAYEFTTEANGYGLVEEKNGEIVPNEDFERLAKAYKDQPDPEGDGGYRSQVTASECPSNSDDWEVKDLLIPSMPKGANAYMSKGAGTGPGLSKDVEPSQYGGETYSEEDITMDGEKSDKSPASVSSDGQSSTPNNSPGEGAASGLTVSLSMGLMSLAAAVYML</sequence>
<feature type="chain" id="PRO_5025709665" description="1,3-beta-glucanosyltransferase" evidence="9">
    <location>
        <begin position="17"/>
        <end position="459"/>
    </location>
</feature>
<evidence type="ECO:0000256" key="3">
    <source>
        <dbReference type="ARBA" id="ARBA00022622"/>
    </source>
</evidence>